<reference evidence="9 10" key="1">
    <citation type="submission" date="2023-05" db="EMBL/GenBank/DDBJ databases">
        <title>Novel species of genus Flectobacillus isolated from stream in China.</title>
        <authorList>
            <person name="Lu H."/>
        </authorList>
    </citation>
    <scope>NUCLEOTIDE SEQUENCE [LARGE SCALE GENOMIC DNA]</scope>
    <source>
        <strain evidence="9 10">KCTC 42575</strain>
    </source>
</reference>
<evidence type="ECO:0000256" key="6">
    <source>
        <dbReference type="ARBA" id="ARBA00033409"/>
    </source>
</evidence>
<evidence type="ECO:0000256" key="3">
    <source>
        <dbReference type="ARBA" id="ARBA00022763"/>
    </source>
</evidence>
<evidence type="ECO:0000256" key="1">
    <source>
        <dbReference type="ARBA" id="ARBA00007452"/>
    </source>
</evidence>
<dbReference type="InterPro" id="IPR042242">
    <property type="entry name" value="RecO_C"/>
</dbReference>
<dbReference type="PANTHER" id="PTHR33991:SF1">
    <property type="entry name" value="DNA REPAIR PROTEIN RECO"/>
    <property type="match status" value="1"/>
</dbReference>
<gene>
    <name evidence="7 9" type="primary">recO</name>
    <name evidence="9" type="ORF">QM524_12665</name>
</gene>
<keyword evidence="10" id="KW-1185">Reference proteome</keyword>
<protein>
    <recommendedName>
        <fullName evidence="2 7">DNA repair protein RecO</fullName>
    </recommendedName>
    <alternativeName>
        <fullName evidence="6 7">Recombination protein O</fullName>
    </alternativeName>
</protein>
<keyword evidence="4 7" id="KW-0233">DNA recombination</keyword>
<evidence type="ECO:0000313" key="9">
    <source>
        <dbReference type="EMBL" id="MDI9860065.1"/>
    </source>
</evidence>
<organism evidence="9 10">
    <name type="scientific">Flectobacillus roseus</name>
    <dbReference type="NCBI Taxonomy" id="502259"/>
    <lineage>
        <taxon>Bacteria</taxon>
        <taxon>Pseudomonadati</taxon>
        <taxon>Bacteroidota</taxon>
        <taxon>Cytophagia</taxon>
        <taxon>Cytophagales</taxon>
        <taxon>Flectobacillaceae</taxon>
        <taxon>Flectobacillus</taxon>
    </lineage>
</organism>
<evidence type="ECO:0000259" key="8">
    <source>
        <dbReference type="Pfam" id="PF11967"/>
    </source>
</evidence>
<dbReference type="InterPro" id="IPR003717">
    <property type="entry name" value="RecO"/>
</dbReference>
<dbReference type="Proteomes" id="UP001236507">
    <property type="component" value="Unassembled WGS sequence"/>
</dbReference>
<comment type="function">
    <text evidence="7">Involved in DNA repair and RecF pathway recombination.</text>
</comment>
<dbReference type="InterPro" id="IPR022572">
    <property type="entry name" value="DNA_rep/recomb_RecO_N"/>
</dbReference>
<dbReference type="EMBL" id="JASHIF010000010">
    <property type="protein sequence ID" value="MDI9860065.1"/>
    <property type="molecule type" value="Genomic_DNA"/>
</dbReference>
<evidence type="ECO:0000256" key="2">
    <source>
        <dbReference type="ARBA" id="ARBA00021310"/>
    </source>
</evidence>
<dbReference type="HAMAP" id="MF_00201">
    <property type="entry name" value="RecO"/>
    <property type="match status" value="1"/>
</dbReference>
<dbReference type="RefSeq" id="WP_283344891.1">
    <property type="nucleotide sequence ID" value="NZ_JASHIF010000010.1"/>
</dbReference>
<dbReference type="InterPro" id="IPR012340">
    <property type="entry name" value="NA-bd_OB-fold"/>
</dbReference>
<comment type="similarity">
    <text evidence="1 7">Belongs to the RecO family.</text>
</comment>
<sequence>MLSKTQGIVINYVKYKESSIIAKIYTKEFGIQSYIENGVRSARAKNKIALFQPLTLLDLVIYHKEGKDIHRIAEIKCNHPFESIPYEIAKSSVAIFVTEILTKTLREETPNEQLFEFVEQSILWLDGADKHFECFHIQFLLSMTAYLGFLPETLEEMEEELSLYGYPLTKGAKAGLQLLWGLEYGEVPRIDRHSRNEMVEILLHWYKIHLETFGEIKSLAVLKEILH</sequence>
<evidence type="ECO:0000256" key="7">
    <source>
        <dbReference type="HAMAP-Rule" id="MF_00201"/>
    </source>
</evidence>
<dbReference type="NCBIfam" id="TIGR00613">
    <property type="entry name" value="reco"/>
    <property type="match status" value="1"/>
</dbReference>
<feature type="domain" description="DNA replication/recombination mediator RecO N-terminal" evidence="8">
    <location>
        <begin position="1"/>
        <end position="80"/>
    </location>
</feature>
<accession>A0ABT6Y957</accession>
<comment type="caution">
    <text evidence="9">The sequence shown here is derived from an EMBL/GenBank/DDBJ whole genome shotgun (WGS) entry which is preliminary data.</text>
</comment>
<evidence type="ECO:0000256" key="4">
    <source>
        <dbReference type="ARBA" id="ARBA00023172"/>
    </source>
</evidence>
<dbReference type="Gene3D" id="1.20.1440.120">
    <property type="entry name" value="Recombination protein O, C-terminal domain"/>
    <property type="match status" value="1"/>
</dbReference>
<name>A0ABT6Y957_9BACT</name>
<dbReference type="InterPro" id="IPR037278">
    <property type="entry name" value="ARFGAP/RecO"/>
</dbReference>
<dbReference type="Gene3D" id="2.40.50.140">
    <property type="entry name" value="Nucleic acid-binding proteins"/>
    <property type="match status" value="1"/>
</dbReference>
<keyword evidence="5 7" id="KW-0234">DNA repair</keyword>
<evidence type="ECO:0000313" key="10">
    <source>
        <dbReference type="Proteomes" id="UP001236507"/>
    </source>
</evidence>
<dbReference type="Pfam" id="PF11967">
    <property type="entry name" value="RecO_N"/>
    <property type="match status" value="1"/>
</dbReference>
<dbReference type="SUPFAM" id="SSF50249">
    <property type="entry name" value="Nucleic acid-binding proteins"/>
    <property type="match status" value="1"/>
</dbReference>
<proteinExistence type="inferred from homology"/>
<evidence type="ECO:0000256" key="5">
    <source>
        <dbReference type="ARBA" id="ARBA00023204"/>
    </source>
</evidence>
<dbReference type="SUPFAM" id="SSF57863">
    <property type="entry name" value="ArfGap/RecO-like zinc finger"/>
    <property type="match status" value="1"/>
</dbReference>
<dbReference type="Pfam" id="PF02565">
    <property type="entry name" value="RecO_C"/>
    <property type="match status" value="1"/>
</dbReference>
<dbReference type="PANTHER" id="PTHR33991">
    <property type="entry name" value="DNA REPAIR PROTEIN RECO"/>
    <property type="match status" value="1"/>
</dbReference>
<keyword evidence="3 7" id="KW-0227">DNA damage</keyword>